<organism evidence="1 2">
    <name type="scientific">Catellatospora chokoriensis</name>
    <dbReference type="NCBI Taxonomy" id="310353"/>
    <lineage>
        <taxon>Bacteria</taxon>
        <taxon>Bacillati</taxon>
        <taxon>Actinomycetota</taxon>
        <taxon>Actinomycetes</taxon>
        <taxon>Micromonosporales</taxon>
        <taxon>Micromonosporaceae</taxon>
        <taxon>Catellatospora</taxon>
    </lineage>
</organism>
<proteinExistence type="predicted"/>
<name>A0A8J3K8U1_9ACTN</name>
<dbReference type="AlphaFoldDB" id="A0A8J3K8U1"/>
<accession>A0A8J3K8U1</accession>
<sequence>MVALLIAGGWWWRSAGAEPPRPVPLPQPMPSPAWQAAADELAALWADRPSSSVVAIQPPLELSSGQPAAHLLKLPYGAFELHAVCVGDAGTMRVTVAAADGRTVSAVDAECSLEVGYPPEPLLLPKDVGQLRVTMSVDGTGAAVGAWRVLDKRAPGGPDQWRLQAQTELPADRAARTLFDSWLAGGDESTAELTLSGPTELRVVCAGQIMLRVEVAEEGNRYRVEHPCNSRYPYVNPLGASGKARVTLTGLGPAGTAWVRVQAVRLPPGATPS</sequence>
<comment type="caution">
    <text evidence="1">The sequence shown here is derived from an EMBL/GenBank/DDBJ whole genome shotgun (WGS) entry which is preliminary data.</text>
</comment>
<protein>
    <submittedName>
        <fullName evidence="1">Uncharacterized protein</fullName>
    </submittedName>
</protein>
<dbReference type="EMBL" id="BONG01000051">
    <property type="protein sequence ID" value="GIF92790.1"/>
    <property type="molecule type" value="Genomic_DNA"/>
</dbReference>
<dbReference type="Proteomes" id="UP000619293">
    <property type="component" value="Unassembled WGS sequence"/>
</dbReference>
<evidence type="ECO:0000313" key="1">
    <source>
        <dbReference type="EMBL" id="GIF92790.1"/>
    </source>
</evidence>
<reference evidence="1 2" key="1">
    <citation type="submission" date="2021-01" db="EMBL/GenBank/DDBJ databases">
        <title>Whole genome shotgun sequence of Catellatospora chokoriensis NBRC 107358.</title>
        <authorList>
            <person name="Komaki H."/>
            <person name="Tamura T."/>
        </authorList>
    </citation>
    <scope>NUCLEOTIDE SEQUENCE [LARGE SCALE GENOMIC DNA]</scope>
    <source>
        <strain evidence="1 2">NBRC 107358</strain>
    </source>
</reference>
<gene>
    <name evidence="1" type="ORF">Cch02nite_62340</name>
</gene>
<keyword evidence="2" id="KW-1185">Reference proteome</keyword>
<evidence type="ECO:0000313" key="2">
    <source>
        <dbReference type="Proteomes" id="UP000619293"/>
    </source>
</evidence>